<dbReference type="Gene3D" id="3.40.50.1820">
    <property type="entry name" value="alpha/beta hydrolase"/>
    <property type="match status" value="1"/>
</dbReference>
<dbReference type="AlphaFoldDB" id="A0A2S6IJ56"/>
<keyword evidence="3" id="KW-1185">Reference proteome</keyword>
<evidence type="ECO:0000259" key="1">
    <source>
        <dbReference type="Pfam" id="PF12697"/>
    </source>
</evidence>
<dbReference type="GO" id="GO:0080032">
    <property type="term" value="F:methyl jasmonate esterase activity"/>
    <property type="evidence" value="ECO:0007669"/>
    <property type="project" value="TreeGrafter"/>
</dbReference>
<gene>
    <name evidence="2" type="ORF">CLV92_108151</name>
</gene>
<evidence type="ECO:0000313" key="2">
    <source>
        <dbReference type="EMBL" id="PPK94249.1"/>
    </source>
</evidence>
<dbReference type="InterPro" id="IPR029058">
    <property type="entry name" value="AB_hydrolase_fold"/>
</dbReference>
<dbReference type="GO" id="GO:0080031">
    <property type="term" value="F:methyl salicylate esterase activity"/>
    <property type="evidence" value="ECO:0007669"/>
    <property type="project" value="TreeGrafter"/>
</dbReference>
<dbReference type="SUPFAM" id="SSF53474">
    <property type="entry name" value="alpha/beta-Hydrolases"/>
    <property type="match status" value="1"/>
</dbReference>
<evidence type="ECO:0000313" key="3">
    <source>
        <dbReference type="Proteomes" id="UP000239485"/>
    </source>
</evidence>
<dbReference type="GO" id="GO:0009694">
    <property type="term" value="P:jasmonic acid metabolic process"/>
    <property type="evidence" value="ECO:0007669"/>
    <property type="project" value="TreeGrafter"/>
</dbReference>
<dbReference type="RefSeq" id="WP_104433183.1">
    <property type="nucleotide sequence ID" value="NZ_PTJD01000008.1"/>
</dbReference>
<sequence>MTSAQSGTAVPFVLVPGFWLGGWAWDRVAPHLEAAGHPVARVDLPGLGSAGEDRSRIGLEDHVEAVVEALRSTGGGVLVGHSGAGRPVYGATDRVPELVHRAVYVDSGPMPDGSAFDADVPAELTEIPLPSWAELAESGAATDGLTDADLAEFRARALPQPAGVARDVLHLRDPRRRQVPVTVVCSVFPAEEVEELVASGHPYFTELRGLDATYVDLPTGHWPMLSRPEDLARILLAAAR</sequence>
<dbReference type="PANTHER" id="PTHR10992:SF1003">
    <property type="entry name" value="OS11G0492800 PROTEIN"/>
    <property type="match status" value="1"/>
</dbReference>
<proteinExistence type="predicted"/>
<dbReference type="InterPro" id="IPR045889">
    <property type="entry name" value="MES/HNL"/>
</dbReference>
<dbReference type="InterPro" id="IPR000073">
    <property type="entry name" value="AB_hydrolase_1"/>
</dbReference>
<feature type="domain" description="AB hydrolase-1" evidence="1">
    <location>
        <begin position="12"/>
        <end position="233"/>
    </location>
</feature>
<reference evidence="2 3" key="1">
    <citation type="submission" date="2018-02" db="EMBL/GenBank/DDBJ databases">
        <title>Genomic Encyclopedia of Archaeal and Bacterial Type Strains, Phase II (KMG-II): from individual species to whole genera.</title>
        <authorList>
            <person name="Goeker M."/>
        </authorList>
    </citation>
    <scope>NUCLEOTIDE SEQUENCE [LARGE SCALE GENOMIC DNA]</scope>
    <source>
        <strain evidence="2 3">DSM 22857</strain>
    </source>
</reference>
<dbReference type="GO" id="GO:0009696">
    <property type="term" value="P:salicylic acid metabolic process"/>
    <property type="evidence" value="ECO:0007669"/>
    <property type="project" value="TreeGrafter"/>
</dbReference>
<dbReference type="OrthoDB" id="9773549at2"/>
<name>A0A2S6IJ56_9ACTN</name>
<dbReference type="Proteomes" id="UP000239485">
    <property type="component" value="Unassembled WGS sequence"/>
</dbReference>
<dbReference type="PANTHER" id="PTHR10992">
    <property type="entry name" value="METHYLESTERASE FAMILY MEMBER"/>
    <property type="match status" value="1"/>
</dbReference>
<dbReference type="Pfam" id="PF12697">
    <property type="entry name" value="Abhydrolase_6"/>
    <property type="match status" value="1"/>
</dbReference>
<dbReference type="GO" id="GO:0080030">
    <property type="term" value="F:methyl indole-3-acetate esterase activity"/>
    <property type="evidence" value="ECO:0007669"/>
    <property type="project" value="TreeGrafter"/>
</dbReference>
<organism evidence="2 3">
    <name type="scientific">Kineococcus xinjiangensis</name>
    <dbReference type="NCBI Taxonomy" id="512762"/>
    <lineage>
        <taxon>Bacteria</taxon>
        <taxon>Bacillati</taxon>
        <taxon>Actinomycetota</taxon>
        <taxon>Actinomycetes</taxon>
        <taxon>Kineosporiales</taxon>
        <taxon>Kineosporiaceae</taxon>
        <taxon>Kineococcus</taxon>
    </lineage>
</organism>
<accession>A0A2S6IJ56</accession>
<protein>
    <submittedName>
        <fullName evidence="2">Pimeloyl-ACP methyl ester carboxylesterase</fullName>
    </submittedName>
</protein>
<dbReference type="EMBL" id="PTJD01000008">
    <property type="protein sequence ID" value="PPK94249.1"/>
    <property type="molecule type" value="Genomic_DNA"/>
</dbReference>
<comment type="caution">
    <text evidence="2">The sequence shown here is derived from an EMBL/GenBank/DDBJ whole genome shotgun (WGS) entry which is preliminary data.</text>
</comment>